<gene>
    <name evidence="1" type="ORF">FHS32_002363</name>
</gene>
<reference evidence="1 2" key="1">
    <citation type="submission" date="2020-08" db="EMBL/GenBank/DDBJ databases">
        <title>Genomic Encyclopedia of Type Strains, Phase III (KMG-III): the genomes of soil and plant-associated and newly described type strains.</title>
        <authorList>
            <person name="Whitman W."/>
        </authorList>
    </citation>
    <scope>NUCLEOTIDE SEQUENCE [LARGE SCALE GENOMIC DNA]</scope>
    <source>
        <strain evidence="1 2">CECT 3226</strain>
    </source>
</reference>
<accession>A0A7W8F8W0</accession>
<proteinExistence type="predicted"/>
<evidence type="ECO:0000313" key="2">
    <source>
        <dbReference type="Proteomes" id="UP000568022"/>
    </source>
</evidence>
<comment type="caution">
    <text evidence="1">The sequence shown here is derived from an EMBL/GenBank/DDBJ whole genome shotgun (WGS) entry which is preliminary data.</text>
</comment>
<name>A0A7W8F8W0_9ACTN</name>
<organism evidence="1 2">
    <name type="scientific">Streptomyces griseoloalbus</name>
    <dbReference type="NCBI Taxonomy" id="67303"/>
    <lineage>
        <taxon>Bacteria</taxon>
        <taxon>Bacillati</taxon>
        <taxon>Actinomycetota</taxon>
        <taxon>Actinomycetes</taxon>
        <taxon>Kitasatosporales</taxon>
        <taxon>Streptomycetaceae</taxon>
        <taxon>Streptomyces</taxon>
    </lineage>
</organism>
<dbReference type="Proteomes" id="UP000568022">
    <property type="component" value="Unassembled WGS sequence"/>
</dbReference>
<dbReference type="AlphaFoldDB" id="A0A7W8F8W0"/>
<dbReference type="EMBL" id="JACHJE010000005">
    <property type="protein sequence ID" value="MBB5125629.1"/>
    <property type="molecule type" value="Genomic_DNA"/>
</dbReference>
<protein>
    <submittedName>
        <fullName evidence="1">Uncharacterized protein</fullName>
    </submittedName>
</protein>
<sequence>MRPDIIQFVAEAAFAEDILGMLFQLGITKPPSAA</sequence>
<keyword evidence="2" id="KW-1185">Reference proteome</keyword>
<evidence type="ECO:0000313" key="1">
    <source>
        <dbReference type="EMBL" id="MBB5125629.1"/>
    </source>
</evidence>